<dbReference type="Proteomes" id="UP000054623">
    <property type="component" value="Unassembled WGS sequence"/>
</dbReference>
<evidence type="ECO:0008006" key="3">
    <source>
        <dbReference type="Google" id="ProtNLM"/>
    </source>
</evidence>
<comment type="caution">
    <text evidence="1">The sequence shown here is derived from an EMBL/GenBank/DDBJ whole genome shotgun (WGS) entry which is preliminary data.</text>
</comment>
<dbReference type="EMBL" id="LOCK01000028">
    <property type="protein sequence ID" value="KTE90960.1"/>
    <property type="molecule type" value="Genomic_DNA"/>
</dbReference>
<dbReference type="Pfam" id="PF10905">
    <property type="entry name" value="DUF2695"/>
    <property type="match status" value="1"/>
</dbReference>
<organism evidence="1 2">
    <name type="scientific">Desulfitobacterium hafniense</name>
    <name type="common">Desulfitobacterium frappieri</name>
    <dbReference type="NCBI Taxonomy" id="49338"/>
    <lineage>
        <taxon>Bacteria</taxon>
        <taxon>Bacillati</taxon>
        <taxon>Bacillota</taxon>
        <taxon>Clostridia</taxon>
        <taxon>Eubacteriales</taxon>
        <taxon>Desulfitobacteriaceae</taxon>
        <taxon>Desulfitobacterium</taxon>
    </lineage>
</organism>
<name>A0A0W1JHI3_DESHA</name>
<evidence type="ECO:0000313" key="1">
    <source>
        <dbReference type="EMBL" id="KTE90960.1"/>
    </source>
</evidence>
<proteinExistence type="predicted"/>
<reference evidence="1 2" key="1">
    <citation type="submission" date="2015-12" db="EMBL/GenBank/DDBJ databases">
        <title>Draft Genome Sequence of Desulfitobacterium hafniense Strain DH, a Sulfate-reducing Bacterium Isolated from Paddy Soils.</title>
        <authorList>
            <person name="Bao P."/>
            <person name="Zhang X."/>
            <person name="Li G."/>
        </authorList>
    </citation>
    <scope>NUCLEOTIDE SEQUENCE [LARGE SCALE GENOMIC DNA]</scope>
    <source>
        <strain evidence="1 2">DH</strain>
    </source>
</reference>
<protein>
    <recommendedName>
        <fullName evidence="3">DUF2695 domain-containing protein</fullName>
    </recommendedName>
</protein>
<accession>A0A0W1JHI3</accession>
<dbReference type="AlphaFoldDB" id="A0A0W1JHI3"/>
<evidence type="ECO:0000313" key="2">
    <source>
        <dbReference type="Proteomes" id="UP000054623"/>
    </source>
</evidence>
<dbReference type="RefSeq" id="WP_041271967.1">
    <property type="nucleotide sequence ID" value="NZ_JAYFNZ010000034.1"/>
</dbReference>
<gene>
    <name evidence="1" type="ORF">AT727_05010</name>
</gene>
<dbReference type="InterPro" id="IPR024248">
    <property type="entry name" value="DUF2695"/>
</dbReference>
<sequence length="138" mass="16246">MIVMPEKTFQEEGQAELPLLKDKKLIKEEVNRRLVHGIKQGHLEYDALYNHEKSSLNKDAEILSMLFQRLFFYRLNEKLAAFHCDHTYRFSRQILTQMQLNRGKINDILEIFQKNGGVCDCEVLYNVESRLIGKDSQV</sequence>
<dbReference type="OrthoDB" id="95751at2"/>